<evidence type="ECO:0000256" key="2">
    <source>
        <dbReference type="ARBA" id="ARBA00038028"/>
    </source>
</evidence>
<feature type="domain" description="BD-FAE-like" evidence="8">
    <location>
        <begin position="132"/>
        <end position="270"/>
    </location>
</feature>
<dbReference type="InterPro" id="IPR050300">
    <property type="entry name" value="GDXG_lipolytic_enzyme"/>
</dbReference>
<dbReference type="Pfam" id="PF20434">
    <property type="entry name" value="BD-FAE"/>
    <property type="match status" value="1"/>
</dbReference>
<dbReference type="RefSeq" id="XP_001702446.2">
    <property type="nucleotide sequence ID" value="XM_001702394.3"/>
</dbReference>
<dbReference type="InterPro" id="IPR049492">
    <property type="entry name" value="BD-FAE-like_dom"/>
</dbReference>
<keyword evidence="10" id="KW-1185">Reference proteome</keyword>
<feature type="domain" description="Peptidase S9 prolyl oligopeptidase catalytic" evidence="7">
    <location>
        <begin position="415"/>
        <end position="482"/>
    </location>
</feature>
<dbReference type="Pfam" id="PF00326">
    <property type="entry name" value="Peptidase_S9"/>
    <property type="match status" value="1"/>
</dbReference>
<feature type="region of interest" description="Disordered" evidence="5">
    <location>
        <begin position="368"/>
        <end position="412"/>
    </location>
</feature>
<dbReference type="EMBL" id="CM008963">
    <property type="protein sequence ID" value="PNW87348.1"/>
    <property type="molecule type" value="Genomic_DNA"/>
</dbReference>
<dbReference type="GO" id="GO:0006508">
    <property type="term" value="P:proteolysis"/>
    <property type="evidence" value="ECO:0007669"/>
    <property type="project" value="InterPro"/>
</dbReference>
<dbReference type="Gramene" id="PNW87348">
    <property type="protein sequence ID" value="PNW87348"/>
    <property type="gene ID" value="CHLRE_02g119100v5"/>
</dbReference>
<keyword evidence="1" id="KW-0378">Hydrolase</keyword>
<evidence type="ECO:0000256" key="5">
    <source>
        <dbReference type="SAM" id="MobiDB-lite"/>
    </source>
</evidence>
<dbReference type="InterPro" id="IPR029058">
    <property type="entry name" value="AB_hydrolase_fold"/>
</dbReference>
<dbReference type="ExpressionAtlas" id="A0A2K3E3I2">
    <property type="expression patterns" value="baseline"/>
</dbReference>
<dbReference type="KEGG" id="cre:CHLRE_02g119100v5"/>
<feature type="region of interest" description="Disordered" evidence="5">
    <location>
        <begin position="1"/>
        <end position="21"/>
    </location>
</feature>
<dbReference type="InterPro" id="IPR001375">
    <property type="entry name" value="Peptidase_S9_cat"/>
</dbReference>
<evidence type="ECO:0000256" key="4">
    <source>
        <dbReference type="ARBA" id="ARBA00049507"/>
    </source>
</evidence>
<accession>A0A2K3E3I2</accession>
<comment type="catalytic activity">
    <reaction evidence="4">
        <text>[protein]-C-terminal S-[(2E,6E)-farnesyl]-L-cysteine methyl ester + H2O = [protein]-C-terminal S-[(2E,6E)-farnesyl]-L-cysteine + methanol + H(+)</text>
        <dbReference type="Rhea" id="RHEA:48520"/>
        <dbReference type="Rhea" id="RHEA-COMP:12125"/>
        <dbReference type="Rhea" id="RHEA-COMP:12126"/>
        <dbReference type="ChEBI" id="CHEBI:15377"/>
        <dbReference type="ChEBI" id="CHEBI:15378"/>
        <dbReference type="ChEBI" id="CHEBI:17790"/>
        <dbReference type="ChEBI" id="CHEBI:90510"/>
        <dbReference type="ChEBI" id="CHEBI:90511"/>
        <dbReference type="EC" id="3.1.1.n2"/>
    </reaction>
</comment>
<keyword evidence="6" id="KW-0812">Transmembrane</keyword>
<dbReference type="GeneID" id="5727956"/>
<dbReference type="SUPFAM" id="SSF53474">
    <property type="entry name" value="alpha/beta-Hydrolases"/>
    <property type="match status" value="1"/>
</dbReference>
<gene>
    <name evidence="9" type="ORF">CHLRE_02g119100v5</name>
</gene>
<dbReference type="OrthoDB" id="6495301at2759"/>
<name>A0A2K3E3I2_CHLRE</name>
<dbReference type="PaxDb" id="3055-EDO96941"/>
<evidence type="ECO:0000259" key="7">
    <source>
        <dbReference type="Pfam" id="PF00326"/>
    </source>
</evidence>
<feature type="region of interest" description="Disordered" evidence="5">
    <location>
        <begin position="325"/>
        <end position="356"/>
    </location>
</feature>
<reference evidence="9 10" key="1">
    <citation type="journal article" date="2007" name="Science">
        <title>The Chlamydomonas genome reveals the evolution of key animal and plant functions.</title>
        <authorList>
            <person name="Merchant S.S."/>
            <person name="Prochnik S.E."/>
            <person name="Vallon O."/>
            <person name="Harris E.H."/>
            <person name="Karpowicz S.J."/>
            <person name="Witman G.B."/>
            <person name="Terry A."/>
            <person name="Salamov A."/>
            <person name="Fritz-Laylin L.K."/>
            <person name="Marechal-Drouard L."/>
            <person name="Marshall W.F."/>
            <person name="Qu L.H."/>
            <person name="Nelson D.R."/>
            <person name="Sanderfoot A.A."/>
            <person name="Spalding M.H."/>
            <person name="Kapitonov V.V."/>
            <person name="Ren Q."/>
            <person name="Ferris P."/>
            <person name="Lindquist E."/>
            <person name="Shapiro H."/>
            <person name="Lucas S.M."/>
            <person name="Grimwood J."/>
            <person name="Schmutz J."/>
            <person name="Cardol P."/>
            <person name="Cerutti H."/>
            <person name="Chanfreau G."/>
            <person name="Chen C.L."/>
            <person name="Cognat V."/>
            <person name="Croft M.T."/>
            <person name="Dent R."/>
            <person name="Dutcher S."/>
            <person name="Fernandez E."/>
            <person name="Fukuzawa H."/>
            <person name="Gonzalez-Ballester D."/>
            <person name="Gonzalez-Halphen D."/>
            <person name="Hallmann A."/>
            <person name="Hanikenne M."/>
            <person name="Hippler M."/>
            <person name="Inwood W."/>
            <person name="Jabbari K."/>
            <person name="Kalanon M."/>
            <person name="Kuras R."/>
            <person name="Lefebvre P.A."/>
            <person name="Lemaire S.D."/>
            <person name="Lobanov A.V."/>
            <person name="Lohr M."/>
            <person name="Manuell A."/>
            <person name="Meier I."/>
            <person name="Mets L."/>
            <person name="Mittag M."/>
            <person name="Mittelmeier T."/>
            <person name="Moroney J.V."/>
            <person name="Moseley J."/>
            <person name="Napoli C."/>
            <person name="Nedelcu A.M."/>
            <person name="Niyogi K."/>
            <person name="Novoselov S.V."/>
            <person name="Paulsen I.T."/>
            <person name="Pazour G."/>
            <person name="Purton S."/>
            <person name="Ral J.P."/>
            <person name="Riano-Pachon D.M."/>
            <person name="Riekhof W."/>
            <person name="Rymarquis L."/>
            <person name="Schroda M."/>
            <person name="Stern D."/>
            <person name="Umen J."/>
            <person name="Willows R."/>
            <person name="Wilson N."/>
            <person name="Zimmer S.L."/>
            <person name="Allmer J."/>
            <person name="Balk J."/>
            <person name="Bisova K."/>
            <person name="Chen C.J."/>
            <person name="Elias M."/>
            <person name="Gendler K."/>
            <person name="Hauser C."/>
            <person name="Lamb M.R."/>
            <person name="Ledford H."/>
            <person name="Long J.C."/>
            <person name="Minagawa J."/>
            <person name="Page M.D."/>
            <person name="Pan J."/>
            <person name="Pootakham W."/>
            <person name="Roje S."/>
            <person name="Rose A."/>
            <person name="Stahlberg E."/>
            <person name="Terauchi A.M."/>
            <person name="Yang P."/>
            <person name="Ball S."/>
            <person name="Bowler C."/>
            <person name="Dieckmann C.L."/>
            <person name="Gladyshev V.N."/>
            <person name="Green P."/>
            <person name="Jorgensen R."/>
            <person name="Mayfield S."/>
            <person name="Mueller-Roeber B."/>
            <person name="Rajamani S."/>
            <person name="Sayre R.T."/>
            <person name="Brokstein P."/>
            <person name="Dubchak I."/>
            <person name="Goodstein D."/>
            <person name="Hornick L."/>
            <person name="Huang Y.W."/>
            <person name="Jhaveri J."/>
            <person name="Luo Y."/>
            <person name="Martinez D."/>
            <person name="Ngau W.C."/>
            <person name="Otillar B."/>
            <person name="Poliakov A."/>
            <person name="Porter A."/>
            <person name="Szajkowski L."/>
            <person name="Werner G."/>
            <person name="Zhou K."/>
            <person name="Grigoriev I.V."/>
            <person name="Rokhsar D.S."/>
            <person name="Grossman A.R."/>
        </authorList>
    </citation>
    <scope>NUCLEOTIDE SEQUENCE [LARGE SCALE GENOMIC DNA]</scope>
    <source>
        <strain evidence="10">CC-503</strain>
    </source>
</reference>
<evidence type="ECO:0000256" key="1">
    <source>
        <dbReference type="ARBA" id="ARBA00022801"/>
    </source>
</evidence>
<dbReference type="Gene3D" id="3.40.50.1820">
    <property type="entry name" value="alpha/beta hydrolase"/>
    <property type="match status" value="2"/>
</dbReference>
<dbReference type="EC" id="3.1.1.n2" evidence="3"/>
<dbReference type="InParanoid" id="A0A2K3E3I2"/>
<dbReference type="PANTHER" id="PTHR48081:SF33">
    <property type="entry name" value="KYNURENINE FORMAMIDASE"/>
    <property type="match status" value="1"/>
</dbReference>
<feature type="transmembrane region" description="Helical" evidence="6">
    <location>
        <begin position="54"/>
        <end position="73"/>
    </location>
</feature>
<evidence type="ECO:0000256" key="3">
    <source>
        <dbReference type="ARBA" id="ARBA00038928"/>
    </source>
</evidence>
<dbReference type="OMA" id="RIAFTWI"/>
<dbReference type="Proteomes" id="UP000006906">
    <property type="component" value="Chromosome 2"/>
</dbReference>
<keyword evidence="6" id="KW-0472">Membrane</keyword>
<sequence>MDDDDPGQVVGPRWPPGAPDDLTVPIITSSEPVLGPRTREHATASQRWCRPFRAVWNALSAVVHVVVLVFKIIHIVLALAVYSMLLLPGFLRMIYYYFFNKCVVRGVLYGDKPRQRLDLYYPPSSRGAPATTEGATYPLVIYVTGGAWTIGYKAWGALLGRRLSEQGVLVACLDYRNFPQGDALDMLEDVNTGICWVLRRVHRLGGDPDNVTLVGQSAGGHLAGLSLLRQAEQAASGRSALGATPSWSPGCIKAFVGVSGAFDLVGLASHRGGTFRGLLDRILAVDASGMSSADGGGGGAARGVVQGIVTTAAVSASEVAAAATLSAEDRDAPPPGGPAVPPALPDIEQGGGGGSAAVSSAIIAQGSDKHGETPLLRSPVSSSAPGSLADGQAPAGAAAGGAMAGTRRGGTRVPAYDALSPLEAARRMGSDAAALLPDVLLVHGTADKTVPCEGSARLAEALQAAGATRPVRCVLVPGKTHTAFLLEDPMRGGRDLLMDCVLGAVLGGGEDDPAIGGRVYSSLCPGFLCTAAGWVCPF</sequence>
<dbReference type="GO" id="GO:0008236">
    <property type="term" value="F:serine-type peptidase activity"/>
    <property type="evidence" value="ECO:0007669"/>
    <property type="project" value="InterPro"/>
</dbReference>
<evidence type="ECO:0000313" key="10">
    <source>
        <dbReference type="Proteomes" id="UP000006906"/>
    </source>
</evidence>
<comment type="similarity">
    <text evidence="2">Belongs to the AB hydrolase superfamily. Isoprenylcysteine methylesterase family.</text>
</comment>
<keyword evidence="6" id="KW-1133">Transmembrane helix</keyword>
<dbReference type="PANTHER" id="PTHR48081">
    <property type="entry name" value="AB HYDROLASE SUPERFAMILY PROTEIN C4A8.06C"/>
    <property type="match status" value="1"/>
</dbReference>
<organism evidence="9 10">
    <name type="scientific">Chlamydomonas reinhardtii</name>
    <name type="common">Chlamydomonas smithii</name>
    <dbReference type="NCBI Taxonomy" id="3055"/>
    <lineage>
        <taxon>Eukaryota</taxon>
        <taxon>Viridiplantae</taxon>
        <taxon>Chlorophyta</taxon>
        <taxon>core chlorophytes</taxon>
        <taxon>Chlorophyceae</taxon>
        <taxon>CS clade</taxon>
        <taxon>Chlamydomonadales</taxon>
        <taxon>Chlamydomonadaceae</taxon>
        <taxon>Chlamydomonas</taxon>
    </lineage>
</organism>
<evidence type="ECO:0000259" key="8">
    <source>
        <dbReference type="Pfam" id="PF20434"/>
    </source>
</evidence>
<proteinExistence type="inferred from homology"/>
<dbReference type="AlphaFoldDB" id="A0A2K3E3I2"/>
<evidence type="ECO:0000256" key="6">
    <source>
        <dbReference type="SAM" id="Phobius"/>
    </source>
</evidence>
<dbReference type="FunCoup" id="A0A2K3E3I2">
    <property type="interactions" value="550"/>
</dbReference>
<dbReference type="STRING" id="3055.A0A2K3E3I2"/>
<evidence type="ECO:0000313" key="9">
    <source>
        <dbReference type="EMBL" id="PNW87348.1"/>
    </source>
</evidence>
<protein>
    <recommendedName>
        <fullName evidence="3">protein-S-isoprenylcysteine alpha-carbonyl methylesterase</fullName>
        <ecNumber evidence="3">3.1.1.n2</ecNumber>
    </recommendedName>
</protein>
<feature type="compositionally biased region" description="Pro residues" evidence="5">
    <location>
        <begin position="333"/>
        <end position="344"/>
    </location>
</feature>